<evidence type="ECO:0000256" key="1">
    <source>
        <dbReference type="ARBA" id="ARBA00008791"/>
    </source>
</evidence>
<dbReference type="CDD" id="cd00293">
    <property type="entry name" value="USP-like"/>
    <property type="match status" value="1"/>
</dbReference>
<gene>
    <name evidence="3" type="ORF">N5D41_11070</name>
</gene>
<dbReference type="Gene3D" id="3.40.50.620">
    <property type="entry name" value="HUPs"/>
    <property type="match status" value="1"/>
</dbReference>
<dbReference type="RefSeq" id="WP_058151204.1">
    <property type="nucleotide sequence ID" value="NZ_JACFYY010000012.1"/>
</dbReference>
<comment type="caution">
    <text evidence="3">The sequence shown here is derived from an EMBL/GenBank/DDBJ whole genome shotgun (WGS) entry which is preliminary data.</text>
</comment>
<evidence type="ECO:0000313" key="4">
    <source>
        <dbReference type="Proteomes" id="UP001161137"/>
    </source>
</evidence>
<dbReference type="Proteomes" id="UP001161137">
    <property type="component" value="Unassembled WGS sequence"/>
</dbReference>
<proteinExistence type="inferred from homology"/>
<dbReference type="PANTHER" id="PTHR46268:SF6">
    <property type="entry name" value="UNIVERSAL STRESS PROTEIN UP12"/>
    <property type="match status" value="1"/>
</dbReference>
<dbReference type="PRINTS" id="PR01438">
    <property type="entry name" value="UNVRSLSTRESS"/>
</dbReference>
<dbReference type="GeneID" id="83643910"/>
<dbReference type="EMBL" id="JAOCDH010000011">
    <property type="protein sequence ID" value="MDH0702028.1"/>
    <property type="molecule type" value="Genomic_DNA"/>
</dbReference>
<evidence type="ECO:0000313" key="3">
    <source>
        <dbReference type="EMBL" id="MDH0702028.1"/>
    </source>
</evidence>
<dbReference type="AlphaFoldDB" id="A0AA42IMH1"/>
<accession>A0AA42IMH1</accession>
<dbReference type="InterPro" id="IPR006015">
    <property type="entry name" value="Universal_stress_UspA"/>
</dbReference>
<evidence type="ECO:0000259" key="2">
    <source>
        <dbReference type="Pfam" id="PF00582"/>
    </source>
</evidence>
<dbReference type="InterPro" id="IPR014729">
    <property type="entry name" value="Rossmann-like_a/b/a_fold"/>
</dbReference>
<feature type="domain" description="UspA" evidence="2">
    <location>
        <begin position="1"/>
        <end position="142"/>
    </location>
</feature>
<dbReference type="InterPro" id="IPR006016">
    <property type="entry name" value="UspA"/>
</dbReference>
<name>A0AA42IMH1_9GAMM</name>
<comment type="similarity">
    <text evidence="1">Belongs to the universal stress protein A family.</text>
</comment>
<dbReference type="PANTHER" id="PTHR46268">
    <property type="entry name" value="STRESS RESPONSE PROTEIN NHAX"/>
    <property type="match status" value="1"/>
</dbReference>
<organism evidence="3 4">
    <name type="scientific">Ectopseudomonas toyotomiensis</name>
    <dbReference type="NCBI Taxonomy" id="554344"/>
    <lineage>
        <taxon>Bacteria</taxon>
        <taxon>Pseudomonadati</taxon>
        <taxon>Pseudomonadota</taxon>
        <taxon>Gammaproteobacteria</taxon>
        <taxon>Pseudomonadales</taxon>
        <taxon>Pseudomonadaceae</taxon>
        <taxon>Ectopseudomonas</taxon>
    </lineage>
</organism>
<dbReference type="SUPFAM" id="SSF52402">
    <property type="entry name" value="Adenine nucleotide alpha hydrolases-like"/>
    <property type="match status" value="1"/>
</dbReference>
<protein>
    <submittedName>
        <fullName evidence="3">Universal stress protein</fullName>
    </submittedName>
</protein>
<sequence length="142" mass="15105">MRNVLLPFDGSASARRAIQYLLDLAGEYPSIQVHVINVQTTSKLHGDYVSAVMLEQLHAGALNHAQEIAAEAAALLEKAGVRVEVHALVGEVIDEIVQAVKAYGCDTVIMGTRGMGNLGNLLMGSVATRVVHEVPVPVLLVK</sequence>
<reference evidence="3" key="1">
    <citation type="submission" date="2022-09" db="EMBL/GenBank/DDBJ databases">
        <title>Intensive care unit water sources are persistently colonized with multi-drug resistant bacteria and are the site of extensive horizontal gene transfer of antibiotic resistance genes.</title>
        <authorList>
            <person name="Diorio-Toth L."/>
        </authorList>
    </citation>
    <scope>NUCLEOTIDE SEQUENCE</scope>
    <source>
        <strain evidence="3">GD03863</strain>
    </source>
</reference>
<dbReference type="Pfam" id="PF00582">
    <property type="entry name" value="Usp"/>
    <property type="match status" value="1"/>
</dbReference>